<dbReference type="Proteomes" id="UP000268048">
    <property type="component" value="Chromosome"/>
</dbReference>
<evidence type="ECO:0000313" key="2">
    <source>
        <dbReference type="Proteomes" id="UP000268048"/>
    </source>
</evidence>
<sequence>MDLGRVAQALYPLLDDACDVLQATQCKALAERRWFDAVCPILGFSG</sequence>
<evidence type="ECO:0000313" key="1">
    <source>
        <dbReference type="EMBL" id="AZE52059.1"/>
    </source>
</evidence>
<dbReference type="EMBL" id="CP027753">
    <property type="protein sequence ID" value="AZE52059.1"/>
    <property type="molecule type" value="Genomic_DNA"/>
</dbReference>
<name>A0A3G7U0G4_9PSED</name>
<proteinExistence type="predicted"/>
<dbReference type="AlphaFoldDB" id="A0A3G7U0G4"/>
<reference evidence="1 2" key="1">
    <citation type="submission" date="2018-03" db="EMBL/GenBank/DDBJ databases">
        <title>Diversity of phytobeneficial traits revealed by whole-genome analysis of worldwide-isolated phenazine-producing Pseudomonas spp.</title>
        <authorList>
            <person name="Biessy A."/>
            <person name="Novinscak A."/>
            <person name="Blom J."/>
            <person name="Leger G."/>
            <person name="Thomashow L.S."/>
            <person name="Cazorla F.M."/>
            <person name="Josic D."/>
            <person name="Filion M."/>
        </authorList>
    </citation>
    <scope>NUCLEOTIDE SEQUENCE [LARGE SCALE GENOMIC DNA]</scope>
    <source>
        <strain evidence="1 2">B25</strain>
    </source>
</reference>
<accession>A0A3G7U0G4</accession>
<protein>
    <submittedName>
        <fullName evidence="1">Uncharacterized protein</fullName>
    </submittedName>
</protein>
<organism evidence="1 2">
    <name type="scientific">Pseudomonas chlororaphis</name>
    <dbReference type="NCBI Taxonomy" id="587753"/>
    <lineage>
        <taxon>Bacteria</taxon>
        <taxon>Pseudomonadati</taxon>
        <taxon>Pseudomonadota</taxon>
        <taxon>Gammaproteobacteria</taxon>
        <taxon>Pseudomonadales</taxon>
        <taxon>Pseudomonadaceae</taxon>
        <taxon>Pseudomonas</taxon>
    </lineage>
</organism>
<gene>
    <name evidence="1" type="ORF">C4K04_6431</name>
</gene>